<reference evidence="5 6" key="1">
    <citation type="journal article" date="2010" name="Nature">
        <title>The Ectocarpus genome and the independent evolution of multicellularity in brown algae.</title>
        <authorList>
            <person name="Cock J.M."/>
            <person name="Sterck L."/>
            <person name="Rouze P."/>
            <person name="Scornet D."/>
            <person name="Allen A.E."/>
            <person name="Amoutzias G."/>
            <person name="Anthouard V."/>
            <person name="Artiguenave F."/>
            <person name="Aury J.M."/>
            <person name="Badger J.H."/>
            <person name="Beszteri B."/>
            <person name="Billiau K."/>
            <person name="Bonnet E."/>
            <person name="Bothwell J.H."/>
            <person name="Bowler C."/>
            <person name="Boyen C."/>
            <person name="Brownlee C."/>
            <person name="Carrano C.J."/>
            <person name="Charrier B."/>
            <person name="Cho G.Y."/>
            <person name="Coelho S.M."/>
            <person name="Collen J."/>
            <person name="Corre E."/>
            <person name="Da Silva C."/>
            <person name="Delage L."/>
            <person name="Delaroque N."/>
            <person name="Dittami S.M."/>
            <person name="Doulbeau S."/>
            <person name="Elias M."/>
            <person name="Farnham G."/>
            <person name="Gachon C.M."/>
            <person name="Gschloessl B."/>
            <person name="Heesch S."/>
            <person name="Jabbari K."/>
            <person name="Jubin C."/>
            <person name="Kawai H."/>
            <person name="Kimura K."/>
            <person name="Kloareg B."/>
            <person name="Kupper F.C."/>
            <person name="Lang D."/>
            <person name="Le Bail A."/>
            <person name="Leblanc C."/>
            <person name="Lerouge P."/>
            <person name="Lohr M."/>
            <person name="Lopez P.J."/>
            <person name="Martens C."/>
            <person name="Maumus F."/>
            <person name="Michel G."/>
            <person name="Miranda-Saavedra D."/>
            <person name="Morales J."/>
            <person name="Moreau H."/>
            <person name="Motomura T."/>
            <person name="Nagasato C."/>
            <person name="Napoli C.A."/>
            <person name="Nelson D.R."/>
            <person name="Nyvall-Collen P."/>
            <person name="Peters A.F."/>
            <person name="Pommier C."/>
            <person name="Potin P."/>
            <person name="Poulain J."/>
            <person name="Quesneville H."/>
            <person name="Read B."/>
            <person name="Rensing S.A."/>
            <person name="Ritter A."/>
            <person name="Rousvoal S."/>
            <person name="Samanta M."/>
            <person name="Samson G."/>
            <person name="Schroeder D.C."/>
            <person name="Segurens B."/>
            <person name="Strittmatter M."/>
            <person name="Tonon T."/>
            <person name="Tregear J.W."/>
            <person name="Valentin K."/>
            <person name="von Dassow P."/>
            <person name="Yamagishi T."/>
            <person name="Van de Peer Y."/>
            <person name="Wincker P."/>
        </authorList>
    </citation>
    <scope>NUCLEOTIDE SEQUENCE [LARGE SCALE GENOMIC DNA]</scope>
    <source>
        <strain evidence="6">Ec32 / CCAP1310/4</strain>
    </source>
</reference>
<keyword evidence="6" id="KW-1185">Reference proteome</keyword>
<keyword evidence="4" id="KW-0732">Signal</keyword>
<feature type="signal peptide" evidence="4">
    <location>
        <begin position="1"/>
        <end position="32"/>
    </location>
</feature>
<dbReference type="AlphaFoldDB" id="D7FSH8"/>
<dbReference type="Proteomes" id="UP000002630">
    <property type="component" value="Unassembled WGS sequence"/>
</dbReference>
<evidence type="ECO:0000313" key="6">
    <source>
        <dbReference type="Proteomes" id="UP000002630"/>
    </source>
</evidence>
<dbReference type="SUPFAM" id="SSF52540">
    <property type="entry name" value="P-loop containing nucleoside triphosphate hydrolases"/>
    <property type="match status" value="1"/>
</dbReference>
<organism evidence="5 6">
    <name type="scientific">Ectocarpus siliculosus</name>
    <name type="common">Brown alga</name>
    <name type="synonym">Conferva siliculosa</name>
    <dbReference type="NCBI Taxonomy" id="2880"/>
    <lineage>
        <taxon>Eukaryota</taxon>
        <taxon>Sar</taxon>
        <taxon>Stramenopiles</taxon>
        <taxon>Ochrophyta</taxon>
        <taxon>PX clade</taxon>
        <taxon>Phaeophyceae</taxon>
        <taxon>Ectocarpales</taxon>
        <taxon>Ectocarpaceae</taxon>
        <taxon>Ectocarpus</taxon>
    </lineage>
</organism>
<evidence type="ECO:0000256" key="2">
    <source>
        <dbReference type="ARBA" id="ARBA00022989"/>
    </source>
</evidence>
<sequence length="565" mass="61090">MMVAARPQRAAQTTPLLSISMLLVVTVAGAGASTVASVMPMAFAGGDLVANLKEVGEAPVRTVSCVGAQGSGKSTLMKTMFGQGASNLALLEARSSAAFVPETNEVEVGAGQAMVSLAVSDATIYNVLVHDLRRPDALSDVQPALEELLTLYEDGVVDPEQPKTFVVAVRDCEDGDEAELEKRVGERLQAIWAAAVKPEGFAGSALSDVLDVKVFTLPHHSFASDEYLLGAGLLKNSVMDGAAGTPAVEVARLLQQVSSYAGPATESVGSNALTASFISSSAAVKCMASFKSLVGRMGAGFEELNTDFGELCDGVIDTVLQEYDEAVDGVSGASGVLSRKKAELKRHCLRELGLRHADQVDLLRTAARAKFDETLSGLRVSPDVGKQMMDAIQEADKFFAKTVRGMNSRHGSWPSNSVRKELRDEMREFASERLQLVQAQGGMVRMQKRKPVGMAFHWFLPKPFGQQARESRLDLTDPMRYTYKANQASPMFMELLCPSAQEVSLPSEGIEETEIHKDVKQLQKVSQILVRRHDERLTKAPDVFVDGTTRGDPEKIKREFYRGDD</sequence>
<feature type="chain" id="PRO_5003095436" evidence="4">
    <location>
        <begin position="33"/>
        <end position="565"/>
    </location>
</feature>
<dbReference type="OrthoDB" id="10442412at2759"/>
<gene>
    <name evidence="5" type="primary">RHD3b</name>
    <name evidence="5" type="ORF">Esi_0234_0011</name>
</gene>
<keyword evidence="2" id="KW-0472">Membrane</keyword>
<dbReference type="GO" id="GO:0016320">
    <property type="term" value="P:endoplasmic reticulum membrane fusion"/>
    <property type="evidence" value="ECO:0007669"/>
    <property type="project" value="TreeGrafter"/>
</dbReference>
<dbReference type="GO" id="GO:0005783">
    <property type="term" value="C:endoplasmic reticulum"/>
    <property type="evidence" value="ECO:0007669"/>
    <property type="project" value="TreeGrafter"/>
</dbReference>
<evidence type="ECO:0000313" key="5">
    <source>
        <dbReference type="EMBL" id="CBJ31119.1"/>
    </source>
</evidence>
<proteinExistence type="predicted"/>
<dbReference type="InterPro" id="IPR027417">
    <property type="entry name" value="P-loop_NTPase"/>
</dbReference>
<evidence type="ECO:0000256" key="4">
    <source>
        <dbReference type="SAM" id="SignalP"/>
    </source>
</evidence>
<keyword evidence="2" id="KW-1133">Transmembrane helix</keyword>
<dbReference type="InParanoid" id="D7FSH8"/>
<evidence type="ECO:0000256" key="3">
    <source>
        <dbReference type="ARBA" id="ARBA00029381"/>
    </source>
</evidence>
<protein>
    <submittedName>
        <fullName evidence="5">RHD3b, RHD3/Sey1 family GTPase involved in the ER-to-Golgi traffic</fullName>
    </submittedName>
</protein>
<accession>D7FSH8</accession>
<comment type="function">
    <text evidence="3">Probable GTP-binding protein involved in generating and maintaining the structure of the tubular endoplasmic reticulum network.</text>
</comment>
<dbReference type="eggNOG" id="ENOG502S99P">
    <property type="taxonomic scope" value="Eukaryota"/>
</dbReference>
<dbReference type="PANTHER" id="PTHR45923:SF2">
    <property type="entry name" value="PROTEIN SEY1"/>
    <property type="match status" value="1"/>
</dbReference>
<dbReference type="EMBL" id="FN649760">
    <property type="protein sequence ID" value="CBJ31119.1"/>
    <property type="molecule type" value="Genomic_DNA"/>
</dbReference>
<dbReference type="STRING" id="2880.D7FSH8"/>
<name>D7FSH8_ECTSI</name>
<evidence type="ECO:0000256" key="1">
    <source>
        <dbReference type="ARBA" id="ARBA00022692"/>
    </source>
</evidence>
<dbReference type="InterPro" id="IPR008803">
    <property type="entry name" value="RHD3/Sey1"/>
</dbReference>
<dbReference type="PANTHER" id="PTHR45923">
    <property type="entry name" value="PROTEIN SEY1"/>
    <property type="match status" value="1"/>
</dbReference>
<keyword evidence="1" id="KW-0812">Transmembrane</keyword>
<dbReference type="GO" id="GO:0003924">
    <property type="term" value="F:GTPase activity"/>
    <property type="evidence" value="ECO:0007669"/>
    <property type="project" value="TreeGrafter"/>
</dbReference>